<dbReference type="OrthoDB" id="9794382at2"/>
<protein>
    <submittedName>
        <fullName evidence="2">Chemotaxis protein CheW</fullName>
    </submittedName>
</protein>
<dbReference type="PROSITE" id="PS50851">
    <property type="entry name" value="CHEW"/>
    <property type="match status" value="2"/>
</dbReference>
<dbReference type="RefSeq" id="WP_045054992.1">
    <property type="nucleotide sequence ID" value="NZ_CAWMDP010000050.1"/>
</dbReference>
<dbReference type="Gene3D" id="2.40.50.180">
    <property type="entry name" value="CheA-289, Domain 4"/>
    <property type="match status" value="2"/>
</dbReference>
<proteinExistence type="predicted"/>
<dbReference type="SUPFAM" id="SSF50341">
    <property type="entry name" value="CheW-like"/>
    <property type="match status" value="2"/>
</dbReference>
<dbReference type="GO" id="GO:0006935">
    <property type="term" value="P:chemotaxis"/>
    <property type="evidence" value="ECO:0007669"/>
    <property type="project" value="InterPro"/>
</dbReference>
<dbReference type="GO" id="GO:0007165">
    <property type="term" value="P:signal transduction"/>
    <property type="evidence" value="ECO:0007669"/>
    <property type="project" value="InterPro"/>
</dbReference>
<dbReference type="InterPro" id="IPR039315">
    <property type="entry name" value="CheW"/>
</dbReference>
<keyword evidence="3" id="KW-1185">Reference proteome</keyword>
<dbReference type="EMBL" id="JYON01000012">
    <property type="protein sequence ID" value="KJH71370.1"/>
    <property type="molecule type" value="Genomic_DNA"/>
</dbReference>
<dbReference type="Proteomes" id="UP000032452">
    <property type="component" value="Unassembled WGS sequence"/>
</dbReference>
<name>A0A0D8ZRM0_9CYAN</name>
<dbReference type="AlphaFoldDB" id="A0A0D8ZRM0"/>
<reference evidence="2 3" key="1">
    <citation type="submission" date="2015-02" db="EMBL/GenBank/DDBJ databases">
        <title>Draft genome of a novel marine cyanobacterium (Chroococcales) isolated from South Atlantic Ocean.</title>
        <authorList>
            <person name="Rigonato J."/>
            <person name="Alvarenga D.O."/>
            <person name="Branco L.H."/>
            <person name="Varani A.M."/>
            <person name="Brandini F.P."/>
            <person name="Fiore M.F."/>
        </authorList>
    </citation>
    <scope>NUCLEOTIDE SEQUENCE [LARGE SCALE GENOMIC DNA]</scope>
    <source>
        <strain evidence="2 3">CENA595</strain>
    </source>
</reference>
<evidence type="ECO:0000313" key="2">
    <source>
        <dbReference type="EMBL" id="KJH71370.1"/>
    </source>
</evidence>
<organism evidence="2 3">
    <name type="scientific">Aliterella atlantica CENA595</name>
    <dbReference type="NCBI Taxonomy" id="1618023"/>
    <lineage>
        <taxon>Bacteria</taxon>
        <taxon>Bacillati</taxon>
        <taxon>Cyanobacteriota</taxon>
        <taxon>Cyanophyceae</taxon>
        <taxon>Chroococcidiopsidales</taxon>
        <taxon>Aliterellaceae</taxon>
        <taxon>Aliterella</taxon>
    </lineage>
</organism>
<dbReference type="STRING" id="1618023.UH38_12465"/>
<dbReference type="PANTHER" id="PTHR22617">
    <property type="entry name" value="CHEMOTAXIS SENSOR HISTIDINE KINASE-RELATED"/>
    <property type="match status" value="1"/>
</dbReference>
<dbReference type="GO" id="GO:0005829">
    <property type="term" value="C:cytosol"/>
    <property type="evidence" value="ECO:0007669"/>
    <property type="project" value="TreeGrafter"/>
</dbReference>
<evidence type="ECO:0000313" key="3">
    <source>
        <dbReference type="Proteomes" id="UP000032452"/>
    </source>
</evidence>
<dbReference type="PANTHER" id="PTHR22617:SF23">
    <property type="entry name" value="CHEMOTAXIS PROTEIN CHEW"/>
    <property type="match status" value="1"/>
</dbReference>
<gene>
    <name evidence="2" type="ORF">UH38_12465</name>
</gene>
<dbReference type="InterPro" id="IPR002545">
    <property type="entry name" value="CheW-lke_dom"/>
</dbReference>
<dbReference type="SMART" id="SM00260">
    <property type="entry name" value="CheW"/>
    <property type="match status" value="2"/>
</dbReference>
<evidence type="ECO:0000259" key="1">
    <source>
        <dbReference type="PROSITE" id="PS50851"/>
    </source>
</evidence>
<dbReference type="Pfam" id="PF01584">
    <property type="entry name" value="CheW"/>
    <property type="match status" value="2"/>
</dbReference>
<comment type="caution">
    <text evidence="2">The sequence shown here is derived from an EMBL/GenBank/DDBJ whole genome shotgun (WGS) entry which is preliminary data.</text>
</comment>
<sequence>MENKPYLIFSLHNLYYGIDALLVQEIFQLPELISVAEAPDDIVGMLNLRGKIVPVMHLDLRLGLPMQECQLTDSVIVLDCDGLQIGIIVNTVYEVKDVELQAIESDIDFGRVKHINSRFVAGIAKVDFDTIILANHHNLLRDVDTVEALIDAENREDLDRQIASSELPQKSSLITDFYKLCCPNATEKEKAIYRERAEHLKQVTENAELSGLLPLAVIGLNNEYFGLDLELVQEFTRVRNVTPIPCCPPHVVGNMNLRGDILTLVDIRSALNMPLAVTKNGTKALVVSMNDLVAGFPVDDVFDVMYIHPSEITNLPIAVPNTNDEYLRGTAPYSEKMLTIIDLPKLLKSSLLTVNEEI</sequence>
<feature type="domain" description="CheW-like" evidence="1">
    <location>
        <begin position="3"/>
        <end position="145"/>
    </location>
</feature>
<dbReference type="InterPro" id="IPR036061">
    <property type="entry name" value="CheW-like_dom_sf"/>
</dbReference>
<dbReference type="Gene3D" id="2.30.30.40">
    <property type="entry name" value="SH3 Domains"/>
    <property type="match status" value="2"/>
</dbReference>
<feature type="domain" description="CheW-like" evidence="1">
    <location>
        <begin position="212"/>
        <end position="352"/>
    </location>
</feature>
<dbReference type="PATRIC" id="fig|1618023.3.peg.4404"/>
<accession>A0A0D8ZRM0</accession>